<keyword evidence="14" id="KW-1185">Reference proteome</keyword>
<keyword evidence="8" id="KW-0325">Glycoprotein</keyword>
<evidence type="ECO:0008006" key="15">
    <source>
        <dbReference type="Google" id="ProtNLM"/>
    </source>
</evidence>
<keyword evidence="5 9" id="KW-0732">Signal</keyword>
<organism evidence="13 14">
    <name type="scientific">Megalops atlanticus</name>
    <name type="common">Tarpon</name>
    <name type="synonym">Clupea gigantea</name>
    <dbReference type="NCBI Taxonomy" id="7932"/>
    <lineage>
        <taxon>Eukaryota</taxon>
        <taxon>Metazoa</taxon>
        <taxon>Chordata</taxon>
        <taxon>Craniata</taxon>
        <taxon>Vertebrata</taxon>
        <taxon>Euteleostomi</taxon>
        <taxon>Actinopterygii</taxon>
        <taxon>Neopterygii</taxon>
        <taxon>Teleostei</taxon>
        <taxon>Elopiformes</taxon>
        <taxon>Megalopidae</taxon>
        <taxon>Megalops</taxon>
    </lineage>
</organism>
<dbReference type="GO" id="GO:0004867">
    <property type="term" value="F:serine-type endopeptidase inhibitor activity"/>
    <property type="evidence" value="ECO:0007669"/>
    <property type="project" value="UniProtKB-KW"/>
</dbReference>
<dbReference type="InterPro" id="IPR013783">
    <property type="entry name" value="Ig-like_fold"/>
</dbReference>
<dbReference type="SMART" id="SM01361">
    <property type="entry name" value="A2M_recep"/>
    <property type="match status" value="1"/>
</dbReference>
<comment type="subcellular location">
    <subcellularLocation>
        <location evidence="1">Secreted</location>
    </subcellularLocation>
</comment>
<evidence type="ECO:0000259" key="11">
    <source>
        <dbReference type="SMART" id="SM01360"/>
    </source>
</evidence>
<gene>
    <name evidence="13" type="ORF">MATL_G00182260</name>
</gene>
<dbReference type="Proteomes" id="UP001046870">
    <property type="component" value="Chromosome 15"/>
</dbReference>
<keyword evidence="7" id="KW-1015">Disulfide bond</keyword>
<dbReference type="InterPro" id="IPR036595">
    <property type="entry name" value="A-macroglobulin_rcpt-bd_sf"/>
</dbReference>
<dbReference type="FunFam" id="2.60.40.1930:FF:000001">
    <property type="entry name" value="CD109 isoform 3"/>
    <property type="match status" value="1"/>
</dbReference>
<keyword evidence="6" id="KW-0722">Serine protease inhibitor</keyword>
<dbReference type="GO" id="GO:0005615">
    <property type="term" value="C:extracellular space"/>
    <property type="evidence" value="ECO:0007669"/>
    <property type="project" value="InterPro"/>
</dbReference>
<reference evidence="13" key="1">
    <citation type="submission" date="2021-01" db="EMBL/GenBank/DDBJ databases">
        <authorList>
            <person name="Zahm M."/>
            <person name="Roques C."/>
            <person name="Cabau C."/>
            <person name="Klopp C."/>
            <person name="Donnadieu C."/>
            <person name="Jouanno E."/>
            <person name="Lampietro C."/>
            <person name="Louis A."/>
            <person name="Herpin A."/>
            <person name="Echchiki A."/>
            <person name="Berthelot C."/>
            <person name="Parey E."/>
            <person name="Roest-Crollius H."/>
            <person name="Braasch I."/>
            <person name="Postlethwait J."/>
            <person name="Bobe J."/>
            <person name="Montfort J."/>
            <person name="Bouchez O."/>
            <person name="Begum T."/>
            <person name="Mejri S."/>
            <person name="Adams A."/>
            <person name="Chen W.-J."/>
            <person name="Guiguen Y."/>
        </authorList>
    </citation>
    <scope>NUCLEOTIDE SEQUENCE</scope>
    <source>
        <strain evidence="13">YG-15Mar2019-1</strain>
        <tissue evidence="13">Brain</tissue>
    </source>
</reference>
<dbReference type="InterPro" id="IPR019742">
    <property type="entry name" value="MacrogloblnA2_CS"/>
</dbReference>
<dbReference type="Pfam" id="PF07677">
    <property type="entry name" value="A2M_recep"/>
    <property type="match status" value="1"/>
</dbReference>
<dbReference type="InterPro" id="IPR047565">
    <property type="entry name" value="Alpha-macroglob_thiol-ester_cl"/>
</dbReference>
<dbReference type="PROSITE" id="PS00477">
    <property type="entry name" value="ALPHA_2_MACROGLOBULIN"/>
    <property type="match status" value="1"/>
</dbReference>
<evidence type="ECO:0000256" key="8">
    <source>
        <dbReference type="ARBA" id="ARBA00023180"/>
    </source>
</evidence>
<evidence type="ECO:0000256" key="2">
    <source>
        <dbReference type="ARBA" id="ARBA00010952"/>
    </source>
</evidence>
<dbReference type="Gene3D" id="6.20.50.160">
    <property type="match status" value="1"/>
</dbReference>
<feature type="chain" id="PRO_5038712779" description="Alpha-2-macroglobulin-like" evidence="9">
    <location>
        <begin position="18"/>
        <end position="1412"/>
    </location>
</feature>
<feature type="domain" description="Alpha-2-macroglobulin bait region" evidence="10">
    <location>
        <begin position="446"/>
        <end position="595"/>
    </location>
</feature>
<evidence type="ECO:0000313" key="13">
    <source>
        <dbReference type="EMBL" id="KAG7463961.1"/>
    </source>
</evidence>
<dbReference type="GO" id="GO:0007399">
    <property type="term" value="P:nervous system development"/>
    <property type="evidence" value="ECO:0007669"/>
    <property type="project" value="UniProtKB-ARBA"/>
</dbReference>
<dbReference type="InterPro" id="IPR009048">
    <property type="entry name" value="A-macroglobulin_rcpt-bd"/>
</dbReference>
<evidence type="ECO:0000256" key="6">
    <source>
        <dbReference type="ARBA" id="ARBA00022900"/>
    </source>
</evidence>
<dbReference type="Gene3D" id="2.20.130.20">
    <property type="match status" value="1"/>
</dbReference>
<dbReference type="Pfam" id="PF07678">
    <property type="entry name" value="TED_complement"/>
    <property type="match status" value="1"/>
</dbReference>
<feature type="signal peptide" evidence="9">
    <location>
        <begin position="1"/>
        <end position="17"/>
    </location>
</feature>
<dbReference type="Pfam" id="PF00207">
    <property type="entry name" value="A2M"/>
    <property type="match status" value="1"/>
</dbReference>
<dbReference type="Pfam" id="PF17791">
    <property type="entry name" value="MG3"/>
    <property type="match status" value="1"/>
</dbReference>
<evidence type="ECO:0000259" key="12">
    <source>
        <dbReference type="SMART" id="SM01361"/>
    </source>
</evidence>
<dbReference type="SMART" id="SM01419">
    <property type="entry name" value="Thiol-ester_cl"/>
    <property type="match status" value="1"/>
</dbReference>
<dbReference type="InterPro" id="IPR050473">
    <property type="entry name" value="A2M/Complement_sys"/>
</dbReference>
<dbReference type="InterPro" id="IPR041555">
    <property type="entry name" value="MG3"/>
</dbReference>
<dbReference type="InterPro" id="IPR011626">
    <property type="entry name" value="Alpha-macroglobulin_TED"/>
</dbReference>
<sequence>MLRFLLTFCLFLQTAITRSTDDLIYLVTVTSQTVGGSEETLCAQIHHAKEPVSFVVTLETEDAGNTTLLEELAVTEFYRCVQFRVPLVIIDTVARIRATVQVGETSLSKTTKILIKQRPVISVIQTDKPIYKPGQTVKFRIVSLDSNFLPVNEVFQTVELLDPVSNRIAQWLNQSTTSGILDLSHPTTPETRQGAYCIAALNREGASVIKSFEIKEYVLPNFEVKIHIPDVISVAEREVQYKICGRYTYGKPVQGTVTVTLFERNIVQFVFRASVSRYLHDTIETDETGCATHSIKVEQFGLGYSYSLEVESEMEEHGTGVTVKAKRNVLVKTAKLFFEFQDAPMNFKRGIEYEGKVTLKNVPSFPVSNKTFSLSARYSGKTETWTLTTDIEGVARFSLDTSLWEGFVTLQAYDHMGTSSTGYALEGCEKAVHDVYEFYSKSHSFMSIKQAEGPLSCDQDSQVLVRYFLKGEELKGHEVMDFFHLVMSRGRTVQHGRTRVAVGGGSEKTGQLSIPLRQMADLTPYAQVVVYTVLPNREVVADSSDFPIQLCFKNQVSVQFSSPHELPGERTALELRAQPGSLCSLRAVDQSVFLMSPERDLAQKVFDQLPGSTLSLYPYGTEDDEPAPCISRKRRSFRTLNKKSDTYLVFQGVGIKALTNLNMKEPVLCHPGALGPPGDSRVQVSLPNTIRSFFPETWIWELVPVGESGTVKLERTVPDTITKWVAGAFCTSSAGFGLAADSSLTVFQPLFVSLTLPHSVIRGEELTLRATVFNYLSKCIMVQVTLENSTHFKSEPCKGCVYRKCLCGEKTEVFSWLLTPTSLGEVSIKVSAEALSTEDLCGNEVVTVPEKGGIDTVIRTLRVEPEGVRQTTNHNALLCPQGGTVKKTISLELPEHIVEGSAKASLSVLGELIGSFMKNVDGLLAMPYGCGEQNMLLFAPNIYILRYLDRTRQLTPQIKAKTVKYLENVYRGYQQQLNYQHKDGSYSAFGKRDLSGNTWLTALVMKSFGSARPYIFIDPEHIEKAKKWLIRQQKANGCFKSVGKLFNNEMKGADSNEVVLTAYVTAAFLELTGNIADPVVQRSLSCLKEASDQLNSTYTTAMLSYTFTLAKEHDLRTLLIGQLDKEAKTSGGVRHWERAGAFEVDSLDVEMTAYVLLALLSGPSLPGFGLDYSATIVRWLTQQQNSHGGFFSTQDTAVALQALTLFGAATFSPEGASTLTVASSGGSNWQFSIDQHNRLLYQEEQLQEVPGNYNIEAEGTACVFAQIALHYNIPVHPDFSAFNMSTLVKGNCRGSERLSLVVSVDVRYIGTRQKTNMVIISMRLLSGFLPEKNSLTKMKTDSTVKRIEEEDGHIIIYLDGLKKMKPKKYILTIFEDVPVRDLKPAILKVYDYYKTSDRAMSRYSSPCVESGA</sequence>
<feature type="domain" description="Alpha-macroglobulin receptor-binding" evidence="12">
    <location>
        <begin position="1315"/>
        <end position="1403"/>
    </location>
</feature>
<dbReference type="Gene3D" id="2.60.40.690">
    <property type="entry name" value="Alpha-macroglobulin, receptor-binding domain"/>
    <property type="match status" value="1"/>
</dbReference>
<dbReference type="SMART" id="SM01359">
    <property type="entry name" value="A2M_N_2"/>
    <property type="match status" value="1"/>
</dbReference>
<dbReference type="EMBL" id="JAFDVH010000015">
    <property type="protein sequence ID" value="KAG7463961.1"/>
    <property type="molecule type" value="Genomic_DNA"/>
</dbReference>
<dbReference type="SMART" id="SM01360">
    <property type="entry name" value="A2M"/>
    <property type="match status" value="1"/>
</dbReference>
<dbReference type="SUPFAM" id="SSF48239">
    <property type="entry name" value="Terpenoid cyclases/Protein prenyltransferases"/>
    <property type="match status" value="1"/>
</dbReference>
<dbReference type="Gene3D" id="2.60.120.1540">
    <property type="match status" value="1"/>
</dbReference>
<dbReference type="InterPro" id="IPR041813">
    <property type="entry name" value="A2M_TED"/>
</dbReference>
<dbReference type="Gene3D" id="2.60.40.1940">
    <property type="match status" value="1"/>
</dbReference>
<dbReference type="InterPro" id="IPR008930">
    <property type="entry name" value="Terpenoid_cyclase/PrenylTrfase"/>
</dbReference>
<accession>A0A9D3PPV8</accession>
<evidence type="ECO:0000256" key="5">
    <source>
        <dbReference type="ARBA" id="ARBA00022729"/>
    </source>
</evidence>
<dbReference type="InterPro" id="IPR002890">
    <property type="entry name" value="MG2"/>
</dbReference>
<dbReference type="FunFam" id="1.50.10.20:FF:000001">
    <property type="entry name" value="CD109 isoform 1"/>
    <property type="match status" value="1"/>
</dbReference>
<dbReference type="Pfam" id="PF07703">
    <property type="entry name" value="A2M_BRD"/>
    <property type="match status" value="1"/>
</dbReference>
<dbReference type="InterPro" id="IPR040839">
    <property type="entry name" value="MG4"/>
</dbReference>
<dbReference type="InterPro" id="IPR001599">
    <property type="entry name" value="Macroglobln_a2"/>
</dbReference>
<dbReference type="Gene3D" id="1.50.10.20">
    <property type="match status" value="1"/>
</dbReference>
<dbReference type="Gene3D" id="2.60.40.1930">
    <property type="match status" value="2"/>
</dbReference>
<evidence type="ECO:0000256" key="7">
    <source>
        <dbReference type="ARBA" id="ARBA00023157"/>
    </source>
</evidence>
<dbReference type="OrthoDB" id="9998011at2759"/>
<dbReference type="InterPro" id="IPR014756">
    <property type="entry name" value="Ig_E-set"/>
</dbReference>
<comment type="similarity">
    <text evidence="2">Belongs to the protease inhibitor I39 (alpha-2-macroglobulin) family.</text>
</comment>
<keyword evidence="3" id="KW-0964">Secreted</keyword>
<dbReference type="CDD" id="cd02897">
    <property type="entry name" value="A2M_2"/>
    <property type="match status" value="1"/>
</dbReference>
<comment type="caution">
    <text evidence="13">The sequence shown here is derived from an EMBL/GenBank/DDBJ whole genome shotgun (WGS) entry which is preliminary data.</text>
</comment>
<dbReference type="SUPFAM" id="SSF49410">
    <property type="entry name" value="Alpha-macroglobulin receptor domain"/>
    <property type="match status" value="1"/>
</dbReference>
<evidence type="ECO:0000256" key="4">
    <source>
        <dbReference type="ARBA" id="ARBA00022690"/>
    </source>
</evidence>
<name>A0A9D3PPV8_MEGAT</name>
<dbReference type="Pfam" id="PF01835">
    <property type="entry name" value="MG2"/>
    <property type="match status" value="1"/>
</dbReference>
<evidence type="ECO:0000259" key="10">
    <source>
        <dbReference type="SMART" id="SM01359"/>
    </source>
</evidence>
<evidence type="ECO:0000313" key="14">
    <source>
        <dbReference type="Proteomes" id="UP001046870"/>
    </source>
</evidence>
<feature type="domain" description="Alpha-2-macroglobulin" evidence="11">
    <location>
        <begin position="697"/>
        <end position="786"/>
    </location>
</feature>
<dbReference type="PANTHER" id="PTHR11412:SF160">
    <property type="entry name" value="ALPHA-2-MACROGLOBULIN-LIKE PROTEIN 1"/>
    <property type="match status" value="1"/>
</dbReference>
<dbReference type="Gene3D" id="2.60.40.10">
    <property type="entry name" value="Immunoglobulins"/>
    <property type="match status" value="2"/>
</dbReference>
<dbReference type="SUPFAM" id="SSF81296">
    <property type="entry name" value="E set domains"/>
    <property type="match status" value="1"/>
</dbReference>
<dbReference type="InterPro" id="IPR011625">
    <property type="entry name" value="A2M_N_BRD"/>
</dbReference>
<dbReference type="PANTHER" id="PTHR11412">
    <property type="entry name" value="MACROGLOBULIN / COMPLEMENT"/>
    <property type="match status" value="1"/>
</dbReference>
<keyword evidence="4" id="KW-0646">Protease inhibitor</keyword>
<evidence type="ECO:0000256" key="1">
    <source>
        <dbReference type="ARBA" id="ARBA00004613"/>
    </source>
</evidence>
<evidence type="ECO:0000256" key="3">
    <source>
        <dbReference type="ARBA" id="ARBA00022525"/>
    </source>
</evidence>
<evidence type="ECO:0000256" key="9">
    <source>
        <dbReference type="SAM" id="SignalP"/>
    </source>
</evidence>
<protein>
    <recommendedName>
        <fullName evidence="15">Alpha-2-macroglobulin-like</fullName>
    </recommendedName>
</protein>
<dbReference type="Pfam" id="PF17789">
    <property type="entry name" value="MG4"/>
    <property type="match status" value="1"/>
</dbReference>
<proteinExistence type="inferred from homology"/>